<evidence type="ECO:0000256" key="15">
    <source>
        <dbReference type="ARBA" id="ARBA00023242"/>
    </source>
</evidence>
<feature type="domain" description="Homeobox" evidence="21">
    <location>
        <begin position="309"/>
        <end position="384"/>
    </location>
</feature>
<dbReference type="InterPro" id="IPR009057">
    <property type="entry name" value="Homeodomain-like_sf"/>
</dbReference>
<dbReference type="PROSITE" id="PS51936">
    <property type="entry name" value="POU_4"/>
    <property type="match status" value="1"/>
</dbReference>
<keyword evidence="10" id="KW-0779">Telomere</keyword>
<evidence type="ECO:0000259" key="22">
    <source>
        <dbReference type="PROSITE" id="PS51936"/>
    </source>
</evidence>
<keyword evidence="13 19" id="KW-0371">Homeobox</keyword>
<protein>
    <recommendedName>
        <fullName evidence="18">Homeobox-containing protein 1</fullName>
    </recommendedName>
</protein>
<dbReference type="GO" id="GO:0007004">
    <property type="term" value="P:telomere maintenance via telomerase"/>
    <property type="evidence" value="ECO:0007669"/>
    <property type="project" value="UniProtKB-ARBA"/>
</dbReference>
<keyword evidence="7" id="KW-1017">Isopeptide bond</keyword>
<organism evidence="24 25">
    <name type="scientific">Poecilia formosa</name>
    <name type="common">Amazon molly</name>
    <name type="synonym">Limia formosa</name>
    <dbReference type="NCBI Taxonomy" id="48698"/>
    <lineage>
        <taxon>Eukaryota</taxon>
        <taxon>Metazoa</taxon>
        <taxon>Chordata</taxon>
        <taxon>Craniata</taxon>
        <taxon>Vertebrata</taxon>
        <taxon>Euteleostomi</taxon>
        <taxon>Actinopterygii</taxon>
        <taxon>Neopterygii</taxon>
        <taxon>Teleostei</taxon>
        <taxon>Neoteleostei</taxon>
        <taxon>Acanthomorphata</taxon>
        <taxon>Ovalentaria</taxon>
        <taxon>Atherinomorphae</taxon>
        <taxon>Cyprinodontiformes</taxon>
        <taxon>Poeciliidae</taxon>
        <taxon>Poeciliinae</taxon>
        <taxon>Poecilia</taxon>
    </lineage>
</organism>
<evidence type="ECO:0000259" key="21">
    <source>
        <dbReference type="PROSITE" id="PS50071"/>
    </source>
</evidence>
<feature type="region of interest" description="Disordered" evidence="20">
    <location>
        <begin position="1"/>
        <end position="33"/>
    </location>
</feature>
<dbReference type="AlphaFoldDB" id="A0A096M361"/>
<dbReference type="GO" id="GO:0003691">
    <property type="term" value="F:double-stranded telomeric DNA binding"/>
    <property type="evidence" value="ECO:0007669"/>
    <property type="project" value="InterPro"/>
</dbReference>
<reference evidence="25" key="1">
    <citation type="submission" date="2013-10" db="EMBL/GenBank/DDBJ databases">
        <authorList>
            <person name="Schartl M."/>
            <person name="Warren W."/>
        </authorList>
    </citation>
    <scope>NUCLEOTIDE SEQUENCE [LARGE SCALE GENOMIC DNA]</scope>
    <source>
        <strain evidence="25">female</strain>
    </source>
</reference>
<dbReference type="PANTHER" id="PTHR14618">
    <property type="entry name" value="HOMEODOX-CONTAINING PROTEIN 1 HMBOX1"/>
    <property type="match status" value="1"/>
</dbReference>
<evidence type="ECO:0000256" key="4">
    <source>
        <dbReference type="ARBA" id="ARBA00004574"/>
    </source>
</evidence>
<keyword evidence="25" id="KW-1185">Reference proteome</keyword>
<comment type="subunit">
    <text evidence="17">Associates with the telomerase holoenzyme complex. Interacts with DKC1, XRCC6 and COIL.</text>
</comment>
<dbReference type="PROSITE" id="PS51937">
    <property type="entry name" value="HNF_P1"/>
    <property type="match status" value="1"/>
</dbReference>
<dbReference type="GeneTree" id="ENSGT00940000154928"/>
<dbReference type="FunFam" id="1.10.260.40:FF:000011">
    <property type="entry name" value="homeobox-containing protein 1 isoform X2"/>
    <property type="match status" value="1"/>
</dbReference>
<feature type="compositionally biased region" description="Low complexity" evidence="20">
    <location>
        <begin position="88"/>
        <end position="104"/>
    </location>
</feature>
<evidence type="ECO:0000256" key="1">
    <source>
        <dbReference type="ARBA" id="ARBA00004322"/>
    </source>
</evidence>
<evidence type="ECO:0000256" key="8">
    <source>
        <dbReference type="ARBA" id="ARBA00022553"/>
    </source>
</evidence>
<proteinExistence type="predicted"/>
<keyword evidence="12 19" id="KW-0238">DNA-binding</keyword>
<keyword evidence="9" id="KW-0832">Ubl conjugation</keyword>
<evidence type="ECO:0000256" key="14">
    <source>
        <dbReference type="ARBA" id="ARBA00023163"/>
    </source>
</evidence>
<dbReference type="Pfam" id="PF04814">
    <property type="entry name" value="HNF-1_N"/>
    <property type="match status" value="1"/>
</dbReference>
<evidence type="ECO:0000259" key="23">
    <source>
        <dbReference type="PROSITE" id="PS51937"/>
    </source>
</evidence>
<name>A0A096M361_POEFO</name>
<dbReference type="EMBL" id="AYCK01010288">
    <property type="status" value="NOT_ANNOTATED_CDS"/>
    <property type="molecule type" value="Genomic_DNA"/>
</dbReference>
<feature type="compositionally biased region" description="Basic and acidic residues" evidence="20">
    <location>
        <begin position="464"/>
        <end position="478"/>
    </location>
</feature>
<evidence type="ECO:0000256" key="6">
    <source>
        <dbReference type="ARBA" id="ARBA00022490"/>
    </source>
</evidence>
<comment type="function">
    <text evidence="16">Binds directly to 5'-TTAGGG-3' repeats in telomeric DNA. Associates with the telomerase complex at sites of active telomere processing and positively regulates telomere elongation. Important for TERT binding to chromatin, indicating a role in recruitment of the telomerase complex to telomeres. Also plays a role in the alternative lengthening of telomeres (ALT) pathway in telomerase-negative cells where it promotes formation and/or maintenance of ALT-associated promyelocytic leukemia bodies (APBs). Enhances formation of telomere C-circles in ALT cells, suggesting a possible role in telomere recombination. Might also be involved in the DNA damage response at telomeres.</text>
</comment>
<dbReference type="PROSITE" id="PS50071">
    <property type="entry name" value="HOMEOBOX_2"/>
    <property type="match status" value="1"/>
</dbReference>
<dbReference type="InterPro" id="IPR040363">
    <property type="entry name" value="HMBOX1"/>
</dbReference>
<evidence type="ECO:0000256" key="10">
    <source>
        <dbReference type="ARBA" id="ARBA00022895"/>
    </source>
</evidence>
<reference evidence="24" key="3">
    <citation type="submission" date="2025-09" db="UniProtKB">
        <authorList>
            <consortium name="Ensembl"/>
        </authorList>
    </citation>
    <scope>IDENTIFICATION</scope>
</reference>
<dbReference type="GO" id="GO:0015030">
    <property type="term" value="C:Cajal body"/>
    <property type="evidence" value="ECO:0007669"/>
    <property type="project" value="UniProtKB-SubCell"/>
</dbReference>
<evidence type="ECO:0000256" key="9">
    <source>
        <dbReference type="ARBA" id="ARBA00022843"/>
    </source>
</evidence>
<dbReference type="GO" id="GO:0045893">
    <property type="term" value="P:positive regulation of DNA-templated transcription"/>
    <property type="evidence" value="ECO:0007669"/>
    <property type="project" value="InterPro"/>
</dbReference>
<feature type="DNA-binding region" description="Homeobox" evidence="19">
    <location>
        <begin position="311"/>
        <end position="385"/>
    </location>
</feature>
<keyword evidence="15 19" id="KW-0539">Nucleus</keyword>
<accession>A0A096M361</accession>
<dbReference type="SUPFAM" id="SSF47413">
    <property type="entry name" value="lambda repressor-like DNA-binding domains"/>
    <property type="match status" value="1"/>
</dbReference>
<evidence type="ECO:0000256" key="17">
    <source>
        <dbReference type="ARBA" id="ARBA00064808"/>
    </source>
</evidence>
<feature type="region of interest" description="Disordered" evidence="20">
    <location>
        <begin position="452"/>
        <end position="478"/>
    </location>
</feature>
<evidence type="ECO:0000256" key="20">
    <source>
        <dbReference type="SAM" id="MobiDB-lite"/>
    </source>
</evidence>
<dbReference type="FunFam" id="1.10.10.60:FF:000038">
    <property type="entry name" value="Homeobox-containing protein 1 isoform X2"/>
    <property type="match status" value="1"/>
</dbReference>
<feature type="domain" description="HNF-p1" evidence="23">
    <location>
        <begin position="36"/>
        <end position="67"/>
    </location>
</feature>
<feature type="region of interest" description="Disordered" evidence="20">
    <location>
        <begin position="72"/>
        <end position="128"/>
    </location>
</feature>
<reference evidence="24" key="2">
    <citation type="submission" date="2025-08" db="UniProtKB">
        <authorList>
            <consortium name="Ensembl"/>
        </authorList>
    </citation>
    <scope>IDENTIFICATION</scope>
</reference>
<evidence type="ECO:0000256" key="3">
    <source>
        <dbReference type="ARBA" id="ARBA00004496"/>
    </source>
</evidence>
<comment type="subcellular location">
    <subcellularLocation>
        <location evidence="4">Chromosome</location>
        <location evidence="4">Telomere</location>
    </subcellularLocation>
    <subcellularLocation>
        <location evidence="3">Cytoplasm</location>
    </subcellularLocation>
    <subcellularLocation>
        <location evidence="2">Nucleus</location>
        <location evidence="2">Cajal body</location>
    </subcellularLocation>
    <subcellularLocation>
        <location evidence="1">Nucleus</location>
        <location evidence="1">PML body</location>
    </subcellularLocation>
</comment>
<dbReference type="SUPFAM" id="SSF46689">
    <property type="entry name" value="Homeodomain-like"/>
    <property type="match status" value="1"/>
</dbReference>
<dbReference type="InterPro" id="IPR010982">
    <property type="entry name" value="Lambda_DNA-bd_dom_sf"/>
</dbReference>
<dbReference type="Ensembl" id="ENSPFOT00000031946.1">
    <property type="protein sequence ID" value="ENSPFOP00000025852.1"/>
    <property type="gene ID" value="ENSPFOG00000012263.2"/>
</dbReference>
<evidence type="ECO:0000256" key="7">
    <source>
        <dbReference type="ARBA" id="ARBA00022499"/>
    </source>
</evidence>
<evidence type="ECO:0000256" key="2">
    <source>
        <dbReference type="ARBA" id="ARBA00004408"/>
    </source>
</evidence>
<evidence type="ECO:0000256" key="18">
    <source>
        <dbReference type="ARBA" id="ARBA00072740"/>
    </source>
</evidence>
<evidence type="ECO:0000256" key="12">
    <source>
        <dbReference type="ARBA" id="ARBA00023125"/>
    </source>
</evidence>
<dbReference type="InterPro" id="IPR001356">
    <property type="entry name" value="HD"/>
</dbReference>
<keyword evidence="6" id="KW-0963">Cytoplasm</keyword>
<dbReference type="InterPro" id="IPR044866">
    <property type="entry name" value="HNF_P1"/>
</dbReference>
<dbReference type="Proteomes" id="UP000028760">
    <property type="component" value="Unassembled WGS sequence"/>
</dbReference>
<keyword evidence="14" id="KW-0804">Transcription</keyword>
<dbReference type="CDD" id="cd00086">
    <property type="entry name" value="homeodomain"/>
    <property type="match status" value="1"/>
</dbReference>
<dbReference type="Gene3D" id="1.10.260.40">
    <property type="entry name" value="lambda repressor-like DNA-binding domains"/>
    <property type="match status" value="1"/>
</dbReference>
<feature type="domain" description="POU-specific atypical" evidence="22">
    <location>
        <begin position="140"/>
        <end position="236"/>
    </location>
</feature>
<dbReference type="Pfam" id="PF00046">
    <property type="entry name" value="Homeodomain"/>
    <property type="match status" value="1"/>
</dbReference>
<dbReference type="GO" id="GO:0000781">
    <property type="term" value="C:chromosome, telomeric region"/>
    <property type="evidence" value="ECO:0007669"/>
    <property type="project" value="UniProtKB-SubCell"/>
</dbReference>
<keyword evidence="11" id="KW-0805">Transcription regulation</keyword>
<evidence type="ECO:0000256" key="11">
    <source>
        <dbReference type="ARBA" id="ARBA00023015"/>
    </source>
</evidence>
<dbReference type="SMART" id="SM00389">
    <property type="entry name" value="HOX"/>
    <property type="match status" value="1"/>
</dbReference>
<evidence type="ECO:0000313" key="25">
    <source>
        <dbReference type="Proteomes" id="UP000028760"/>
    </source>
</evidence>
<keyword evidence="5" id="KW-0158">Chromosome</keyword>
<evidence type="ECO:0000256" key="13">
    <source>
        <dbReference type="ARBA" id="ARBA00023155"/>
    </source>
</evidence>
<dbReference type="PANTHER" id="PTHR14618:SF5">
    <property type="entry name" value="HOMEOBOX-CONTAINING PROTEIN 1"/>
    <property type="match status" value="1"/>
</dbReference>
<evidence type="ECO:0000256" key="19">
    <source>
        <dbReference type="PROSITE-ProRule" id="PRU00108"/>
    </source>
</evidence>
<sequence>MRQWSVPTATPRAEPLPGCLSVSPPPSDPRMEACEVEPRYTIEQIDLLQRLRLSGMTKPQILHALESLERLDPEPLPPRCDSHPAPPSSSSSSSSSSSLSLASATTQTSGLEGAALSPSNSYEASPPPLYPPSVVVQRAFSYDMMGEEEWDLEEKVEEYMSRRDSNLVKEEIKTFLNNRRISQAIVGQVTGISQSYISQWLLQQGLEMSDSKRRAFYRWYLLERNNPGLRWSESQHSVSPMARAGNRAWSRQRELLVHLLPWYTAAAAAAAAAQPGATLSMRSLVKEEPDWRTGIIASDRAGIVGGPLRLRRGSRFTWRKECQSIMESFFMENQYPDEAKREEIASACNSVIQKPGCKLSEFERVTALKVYNWFANRRKEMKRRANIEAAILESHGIEVPSPSCHSNGEEGELQEFVDQVTHRFSEQEDASSQKIVDQQDGSSLITGEVAVAAAPLSPGPQGAEQKDEDSKRESVDEE</sequence>
<dbReference type="GO" id="GO:0005737">
    <property type="term" value="C:cytoplasm"/>
    <property type="evidence" value="ECO:0007669"/>
    <property type="project" value="UniProtKB-SubCell"/>
</dbReference>
<dbReference type="GO" id="GO:0044877">
    <property type="term" value="F:protein-containing complex binding"/>
    <property type="evidence" value="ECO:0007669"/>
    <property type="project" value="UniProtKB-ARBA"/>
</dbReference>
<evidence type="ECO:0000313" key="24">
    <source>
        <dbReference type="Ensembl" id="ENSPFOP00000025852.1"/>
    </source>
</evidence>
<dbReference type="Gene3D" id="1.10.10.60">
    <property type="entry name" value="Homeodomain-like"/>
    <property type="match status" value="1"/>
</dbReference>
<dbReference type="GO" id="GO:0016605">
    <property type="term" value="C:PML body"/>
    <property type="evidence" value="ECO:0007669"/>
    <property type="project" value="UniProtKB-SubCell"/>
</dbReference>
<dbReference type="InterPro" id="IPR044869">
    <property type="entry name" value="HNF-1_POU"/>
</dbReference>
<evidence type="ECO:0000256" key="5">
    <source>
        <dbReference type="ARBA" id="ARBA00022454"/>
    </source>
</evidence>
<evidence type="ECO:0000256" key="16">
    <source>
        <dbReference type="ARBA" id="ARBA00059255"/>
    </source>
</evidence>
<keyword evidence="8" id="KW-0597">Phosphoprotein</keyword>
<dbReference type="InterPro" id="IPR006899">
    <property type="entry name" value="HNF-1_N"/>
</dbReference>